<dbReference type="PANTHER" id="PTHR47723:SF19">
    <property type="entry name" value="POLYNUCLEOTIDYL TRANSFERASE, RIBONUCLEASE H-LIKE SUPERFAMILY PROTEIN"/>
    <property type="match status" value="1"/>
</dbReference>
<proteinExistence type="predicted"/>
<dbReference type="InterPro" id="IPR002156">
    <property type="entry name" value="RNaseH_domain"/>
</dbReference>
<organism evidence="2 3">
    <name type="scientific">Coffea arabica</name>
    <name type="common">Arabian coffee</name>
    <dbReference type="NCBI Taxonomy" id="13443"/>
    <lineage>
        <taxon>Eukaryota</taxon>
        <taxon>Viridiplantae</taxon>
        <taxon>Streptophyta</taxon>
        <taxon>Embryophyta</taxon>
        <taxon>Tracheophyta</taxon>
        <taxon>Spermatophyta</taxon>
        <taxon>Magnoliopsida</taxon>
        <taxon>eudicotyledons</taxon>
        <taxon>Gunneridae</taxon>
        <taxon>Pentapetalae</taxon>
        <taxon>asterids</taxon>
        <taxon>lamiids</taxon>
        <taxon>Gentianales</taxon>
        <taxon>Rubiaceae</taxon>
        <taxon>Ixoroideae</taxon>
        <taxon>Gardenieae complex</taxon>
        <taxon>Bertiereae - Coffeeae clade</taxon>
        <taxon>Coffeeae</taxon>
        <taxon>Coffea</taxon>
    </lineage>
</organism>
<gene>
    <name evidence="3" type="primary">LOC113735944</name>
</gene>
<dbReference type="PANTHER" id="PTHR47723">
    <property type="entry name" value="OS05G0353850 PROTEIN"/>
    <property type="match status" value="1"/>
</dbReference>
<evidence type="ECO:0000259" key="1">
    <source>
        <dbReference type="PROSITE" id="PS50879"/>
    </source>
</evidence>
<dbReference type="RefSeq" id="XP_027118706.2">
    <property type="nucleotide sequence ID" value="XM_027262905.2"/>
</dbReference>
<dbReference type="InterPro" id="IPR053151">
    <property type="entry name" value="RNase_H-like"/>
</dbReference>
<keyword evidence="2" id="KW-1185">Reference proteome</keyword>
<feature type="domain" description="RNase H type-1" evidence="1">
    <location>
        <begin position="210"/>
        <end position="338"/>
    </location>
</feature>
<dbReference type="AlphaFoldDB" id="A0A6P6WVL5"/>
<dbReference type="PROSITE" id="PS50879">
    <property type="entry name" value="RNASE_H_1"/>
    <property type="match status" value="1"/>
</dbReference>
<dbReference type="SUPFAM" id="SSF53098">
    <property type="entry name" value="Ribonuclease H-like"/>
    <property type="match status" value="1"/>
</dbReference>
<accession>A0A6P6WVL5</accession>
<dbReference type="OrthoDB" id="1752183at2759"/>
<dbReference type="InterPro" id="IPR026960">
    <property type="entry name" value="RVT-Znf"/>
</dbReference>
<dbReference type="Proteomes" id="UP001652660">
    <property type="component" value="Chromosome 3c"/>
</dbReference>
<evidence type="ECO:0000313" key="2">
    <source>
        <dbReference type="Proteomes" id="UP001652660"/>
    </source>
</evidence>
<dbReference type="Pfam" id="PF13456">
    <property type="entry name" value="RVT_3"/>
    <property type="match status" value="1"/>
</dbReference>
<sequence>MASTSGKFTLASAFGEVRQARNISAVLSRVWHHRIPLKISFFMLRLLMGRLPLAETLCKLGFHMPSKCLCCQSPSCESIEHLFSMGQVALEVWSYFGSMCGVICTGSLLRARMGAWWFVEQKLERRRFIFTILPSLICWHIWKARNKGVFEGKPMRPAVVIQAIFREAKMLLEIQFKGQVGAHTFQQLYDWSGVPVGGFGFQLVRWIGPELWVLTLNTDGCSKGNPGTGGSGGVLRDSSGRLLLAFSAYLGETTSLHAETSALLIGLRECAQRGFGNVGVQLDSLVLVGILQKTFQCPWHIRRAVWQIWQLLGDSPRVAHCYREANKVADILSNVGVSHPGHQVRVYEHVGLIPQLVRGALRLDRLGLPSVRKVRMA</sequence>
<dbReference type="InterPro" id="IPR012337">
    <property type="entry name" value="RNaseH-like_sf"/>
</dbReference>
<dbReference type="GO" id="GO:0003676">
    <property type="term" value="F:nucleic acid binding"/>
    <property type="evidence" value="ECO:0007669"/>
    <property type="project" value="InterPro"/>
</dbReference>
<reference evidence="3" key="2">
    <citation type="submission" date="2025-08" db="UniProtKB">
        <authorList>
            <consortium name="RefSeq"/>
        </authorList>
    </citation>
    <scope>IDENTIFICATION</scope>
    <source>
        <tissue evidence="3">Leaves</tissue>
    </source>
</reference>
<dbReference type="GO" id="GO:0004523">
    <property type="term" value="F:RNA-DNA hybrid ribonuclease activity"/>
    <property type="evidence" value="ECO:0007669"/>
    <property type="project" value="InterPro"/>
</dbReference>
<dbReference type="CDD" id="cd06222">
    <property type="entry name" value="RNase_H_like"/>
    <property type="match status" value="1"/>
</dbReference>
<name>A0A6P6WVL5_COFAR</name>
<dbReference type="InterPro" id="IPR036397">
    <property type="entry name" value="RNaseH_sf"/>
</dbReference>
<dbReference type="InterPro" id="IPR044730">
    <property type="entry name" value="RNase_H-like_dom_plant"/>
</dbReference>
<reference evidence="2" key="1">
    <citation type="journal article" date="2025" name="Foods">
        <title>Unveiling the Microbial Signatures of Arabica Coffee Cherries: Insights into Ripeness Specific Diversity, Functional Traits, and Implications for Quality and Safety.</title>
        <authorList>
            <consortium name="RefSeq"/>
            <person name="Tenea G.N."/>
            <person name="Cifuentes V."/>
            <person name="Reyes P."/>
            <person name="Cevallos-Vallejos M."/>
        </authorList>
    </citation>
    <scope>NUCLEOTIDE SEQUENCE [LARGE SCALE GENOMIC DNA]</scope>
</reference>
<dbReference type="Gene3D" id="3.30.420.10">
    <property type="entry name" value="Ribonuclease H-like superfamily/Ribonuclease H"/>
    <property type="match status" value="1"/>
</dbReference>
<protein>
    <recommendedName>
        <fullName evidence="1">RNase H type-1 domain-containing protein</fullName>
    </recommendedName>
</protein>
<dbReference type="Pfam" id="PF13966">
    <property type="entry name" value="zf-RVT"/>
    <property type="match status" value="1"/>
</dbReference>
<dbReference type="GeneID" id="113735944"/>
<evidence type="ECO:0000313" key="3">
    <source>
        <dbReference type="RefSeq" id="XP_027118706.2"/>
    </source>
</evidence>